<reference evidence="1 2" key="1">
    <citation type="submission" date="2019-10" db="EMBL/GenBank/DDBJ databases">
        <title>Assembly and Annotation for the nematode Trichostrongylus colubriformis.</title>
        <authorList>
            <person name="Martin J."/>
        </authorList>
    </citation>
    <scope>NUCLEOTIDE SEQUENCE [LARGE SCALE GENOMIC DNA]</scope>
    <source>
        <strain evidence="1">G859</strain>
        <tissue evidence="1">Whole worm</tissue>
    </source>
</reference>
<dbReference type="Proteomes" id="UP001331761">
    <property type="component" value="Unassembled WGS sequence"/>
</dbReference>
<protein>
    <submittedName>
        <fullName evidence="1">Uncharacterized protein</fullName>
    </submittedName>
</protein>
<evidence type="ECO:0000313" key="1">
    <source>
        <dbReference type="EMBL" id="KAK5980729.1"/>
    </source>
</evidence>
<accession>A0AAN8IN82</accession>
<comment type="caution">
    <text evidence="1">The sequence shown here is derived from an EMBL/GenBank/DDBJ whole genome shotgun (WGS) entry which is preliminary data.</text>
</comment>
<sequence length="29" mass="3236">VHSLPSSCSKLCESGYTCIHSTGKNRRQR</sequence>
<organism evidence="1 2">
    <name type="scientific">Trichostrongylus colubriformis</name>
    <name type="common">Black scour worm</name>
    <dbReference type="NCBI Taxonomy" id="6319"/>
    <lineage>
        <taxon>Eukaryota</taxon>
        <taxon>Metazoa</taxon>
        <taxon>Ecdysozoa</taxon>
        <taxon>Nematoda</taxon>
        <taxon>Chromadorea</taxon>
        <taxon>Rhabditida</taxon>
        <taxon>Rhabditina</taxon>
        <taxon>Rhabditomorpha</taxon>
        <taxon>Strongyloidea</taxon>
        <taxon>Trichostrongylidae</taxon>
        <taxon>Trichostrongylus</taxon>
    </lineage>
</organism>
<gene>
    <name evidence="1" type="ORF">GCK32_020184</name>
</gene>
<feature type="non-terminal residue" evidence="1">
    <location>
        <position position="1"/>
    </location>
</feature>
<dbReference type="AlphaFoldDB" id="A0AAN8IN82"/>
<name>A0AAN8IN82_TRICO</name>
<dbReference type="EMBL" id="WIXE01007081">
    <property type="protein sequence ID" value="KAK5980729.1"/>
    <property type="molecule type" value="Genomic_DNA"/>
</dbReference>
<evidence type="ECO:0000313" key="2">
    <source>
        <dbReference type="Proteomes" id="UP001331761"/>
    </source>
</evidence>
<keyword evidence="2" id="KW-1185">Reference proteome</keyword>
<proteinExistence type="predicted"/>